<name>A0A6A7K1L2_LACHE</name>
<sequence>MKDEKILKLRAIVATYYLEDKLDYLKDSIKKEIVSEIYNSKNITKNTPIIQLFSNVMPILSNDQLNILILEFLRRYENSNKKTEMDRKRIAVLLNNYLVTCYEKGIDGDVVDKTISCLMNMQDVHLLIYKEVGKFYFELIKGNKTNALKIKQELKNWNYTNLTEKLKI</sequence>
<reference evidence="1 2" key="1">
    <citation type="submission" date="2019-10" db="EMBL/GenBank/DDBJ databases">
        <title>Draft genome sequences of Lactobacillus strains.</title>
        <authorList>
            <person name="Cho G.-S."/>
            <person name="Fagbemigun O."/>
            <person name="Brinks E."/>
            <person name="Franz C.M.A.P."/>
        </authorList>
    </citation>
    <scope>NUCLEOTIDE SEQUENCE [LARGE SCALE GENOMIC DNA]</scope>
    <source>
        <strain evidence="1 2">313</strain>
    </source>
</reference>
<dbReference type="Proteomes" id="UP000430466">
    <property type="component" value="Unassembled WGS sequence"/>
</dbReference>
<comment type="caution">
    <text evidence="1">The sequence shown here is derived from an EMBL/GenBank/DDBJ whole genome shotgun (WGS) entry which is preliminary data.</text>
</comment>
<proteinExistence type="predicted"/>
<evidence type="ECO:0000313" key="2">
    <source>
        <dbReference type="Proteomes" id="UP000430466"/>
    </source>
</evidence>
<dbReference type="RefSeq" id="WP_193699325.1">
    <property type="nucleotide sequence ID" value="NZ_WHOE01000023.1"/>
</dbReference>
<evidence type="ECO:0000313" key="1">
    <source>
        <dbReference type="EMBL" id="MPW14144.1"/>
    </source>
</evidence>
<dbReference type="AlphaFoldDB" id="A0A6A7K1L2"/>
<accession>A0A6A7K1L2</accession>
<organism evidence="1 2">
    <name type="scientific">Lactobacillus helveticus</name>
    <name type="common">Lactobacillus suntoryeus</name>
    <dbReference type="NCBI Taxonomy" id="1587"/>
    <lineage>
        <taxon>Bacteria</taxon>
        <taxon>Bacillati</taxon>
        <taxon>Bacillota</taxon>
        <taxon>Bacilli</taxon>
        <taxon>Lactobacillales</taxon>
        <taxon>Lactobacillaceae</taxon>
        <taxon>Lactobacillus</taxon>
    </lineage>
</organism>
<protein>
    <submittedName>
        <fullName evidence="1">Uncharacterized protein</fullName>
    </submittedName>
</protein>
<dbReference type="EMBL" id="WHOE01000023">
    <property type="protein sequence ID" value="MPW14144.1"/>
    <property type="molecule type" value="Genomic_DNA"/>
</dbReference>
<gene>
    <name evidence="1" type="ORF">GDZ32_03800</name>
</gene>